<evidence type="ECO:0000313" key="1">
    <source>
        <dbReference type="EMBL" id="MDT0346635.1"/>
    </source>
</evidence>
<dbReference type="Proteomes" id="UP001183246">
    <property type="component" value="Unassembled WGS sequence"/>
</dbReference>
<name>A0ABU2MYD8_9ACTN</name>
<sequence>MIAPLQQELLKLQKDRSDVASWQEESAAAGERIAQLISLAEMANRRLREMPLGKQREFMELIEAEVTIIGDAPQGRKGQPCALAAVLRARA</sequence>
<organism evidence="1 2">
    <name type="scientific">Streptomyces litchfieldiae</name>
    <dbReference type="NCBI Taxonomy" id="3075543"/>
    <lineage>
        <taxon>Bacteria</taxon>
        <taxon>Bacillati</taxon>
        <taxon>Actinomycetota</taxon>
        <taxon>Actinomycetes</taxon>
        <taxon>Kitasatosporales</taxon>
        <taxon>Streptomycetaceae</taxon>
        <taxon>Streptomyces</taxon>
    </lineage>
</organism>
<dbReference type="EMBL" id="JAVREL010000022">
    <property type="protein sequence ID" value="MDT0346635.1"/>
    <property type="molecule type" value="Genomic_DNA"/>
</dbReference>
<reference evidence="2" key="1">
    <citation type="submission" date="2023-07" db="EMBL/GenBank/DDBJ databases">
        <title>30 novel species of actinomycetes from the DSMZ collection.</title>
        <authorList>
            <person name="Nouioui I."/>
        </authorList>
    </citation>
    <scope>NUCLEOTIDE SEQUENCE [LARGE SCALE GENOMIC DNA]</scope>
    <source>
        <strain evidence="2">DSM 44938</strain>
    </source>
</reference>
<proteinExistence type="predicted"/>
<accession>A0ABU2MYD8</accession>
<evidence type="ECO:0000313" key="2">
    <source>
        <dbReference type="Proteomes" id="UP001183246"/>
    </source>
</evidence>
<protein>
    <submittedName>
        <fullName evidence="1">Uncharacterized protein</fullName>
    </submittedName>
</protein>
<keyword evidence="2" id="KW-1185">Reference proteome</keyword>
<comment type="caution">
    <text evidence="1">The sequence shown here is derived from an EMBL/GenBank/DDBJ whole genome shotgun (WGS) entry which is preliminary data.</text>
</comment>
<gene>
    <name evidence="1" type="ORF">RM590_29220</name>
</gene>
<dbReference type="RefSeq" id="WP_311707778.1">
    <property type="nucleotide sequence ID" value="NZ_JAVREL010000022.1"/>
</dbReference>